<evidence type="ECO:0008006" key="3">
    <source>
        <dbReference type="Google" id="ProtNLM"/>
    </source>
</evidence>
<sequence length="272" mass="29282">MGGPPVVDGVVLPESVDGKLVEWTTKYAATIAKEFQPATAIRRIVITAVEAPPDTTRSWGADQQLGEYIQFWFDGVRTWAEIETGQDLDPNHRVYTAETVGAGLTFIAPKHEDVLGFRLSSPPVEPVTASGWQLILAAVRDDIEPPLGLLLYRDARAAYARGFFRRAIIDAAAALELALAGILKSRIGDLPGKQRKRLEGRPTLGASINIAEVSGIKFDVPYEKLKELNSARNDAVHRAQAPGALETSALLCVAGEFLLTAPRVKGSSASAD</sequence>
<dbReference type="Proteomes" id="UP000249166">
    <property type="component" value="Unassembled WGS sequence"/>
</dbReference>
<comment type="caution">
    <text evidence="1">The sequence shown here is derived from an EMBL/GenBank/DDBJ whole genome shotgun (WGS) entry which is preliminary data.</text>
</comment>
<dbReference type="RefSeq" id="WP_111903568.1">
    <property type="nucleotide sequence ID" value="NZ_QLNP01000067.1"/>
</dbReference>
<gene>
    <name evidence="1" type="ORF">DBZ45_08955</name>
</gene>
<dbReference type="OrthoDB" id="5197191at2"/>
<reference evidence="1 2" key="1">
    <citation type="submission" date="2018-04" db="EMBL/GenBank/DDBJ databases">
        <title>Bacteria isolated from cave deposits of Manipur.</title>
        <authorList>
            <person name="Sahoo D."/>
            <person name="Sarangthem I."/>
            <person name="Nandeibam J."/>
        </authorList>
    </citation>
    <scope>NUCLEOTIDE SEQUENCE [LARGE SCALE GENOMIC DNA]</scope>
    <source>
        <strain evidence="2">mrc11</strain>
    </source>
</reference>
<evidence type="ECO:0000313" key="2">
    <source>
        <dbReference type="Proteomes" id="UP000249166"/>
    </source>
</evidence>
<accession>A0A328HGG7</accession>
<evidence type="ECO:0000313" key="1">
    <source>
        <dbReference type="EMBL" id="RAM37719.1"/>
    </source>
</evidence>
<protein>
    <recommendedName>
        <fullName evidence="3">DUF4145 domain-containing protein</fullName>
    </recommendedName>
</protein>
<name>A0A328HGG7_ARTGO</name>
<organism evidence="1 2">
    <name type="scientific">Arthrobacter globiformis</name>
    <dbReference type="NCBI Taxonomy" id="1665"/>
    <lineage>
        <taxon>Bacteria</taxon>
        <taxon>Bacillati</taxon>
        <taxon>Actinomycetota</taxon>
        <taxon>Actinomycetes</taxon>
        <taxon>Micrococcales</taxon>
        <taxon>Micrococcaceae</taxon>
        <taxon>Arthrobacter</taxon>
    </lineage>
</organism>
<proteinExistence type="predicted"/>
<dbReference type="EMBL" id="QLNP01000067">
    <property type="protein sequence ID" value="RAM37719.1"/>
    <property type="molecule type" value="Genomic_DNA"/>
</dbReference>
<dbReference type="AlphaFoldDB" id="A0A328HGG7"/>